<protein>
    <recommendedName>
        <fullName evidence="1">Alginate export domain-containing protein</fullName>
    </recommendedName>
</protein>
<evidence type="ECO:0000313" key="2">
    <source>
        <dbReference type="EMBL" id="MEC6830388.1"/>
    </source>
</evidence>
<gene>
    <name evidence="2" type="ORF">VXS06_01255</name>
</gene>
<dbReference type="Pfam" id="PF13372">
    <property type="entry name" value="Alginate_exp"/>
    <property type="match status" value="1"/>
</dbReference>
<dbReference type="EMBL" id="JAYXUG010000001">
    <property type="protein sequence ID" value="MEC6830388.1"/>
    <property type="molecule type" value="Genomic_DNA"/>
</dbReference>
<dbReference type="Gene3D" id="2.40.160.100">
    <property type="match status" value="1"/>
</dbReference>
<reference evidence="2 3" key="1">
    <citation type="submission" date="2024-01" db="EMBL/GenBank/DDBJ databases">
        <title>Active colonisers of the gastrointestinal tract of Atlantic salmon farmed in a warm water region.</title>
        <authorList>
            <person name="Bowman J.P."/>
        </authorList>
    </citation>
    <scope>NUCLEOTIDE SEQUENCE [LARGE SCALE GENOMIC DNA]</scope>
    <source>
        <strain evidence="2 3">S3MW1</strain>
    </source>
</reference>
<feature type="domain" description="Alginate export" evidence="1">
    <location>
        <begin position="224"/>
        <end position="438"/>
    </location>
</feature>
<comment type="caution">
    <text evidence="2">The sequence shown here is derived from an EMBL/GenBank/DDBJ whole genome shotgun (WGS) entry which is preliminary data.</text>
</comment>
<evidence type="ECO:0000313" key="3">
    <source>
        <dbReference type="Proteomes" id="UP001306119"/>
    </source>
</evidence>
<organism evidence="2 3">
    <name type="scientific">Photobacterium toruni</name>
    <dbReference type="NCBI Taxonomy" id="1935446"/>
    <lineage>
        <taxon>Bacteria</taxon>
        <taxon>Pseudomonadati</taxon>
        <taxon>Pseudomonadota</taxon>
        <taxon>Gammaproteobacteria</taxon>
        <taxon>Vibrionales</taxon>
        <taxon>Vibrionaceae</taxon>
        <taxon>Photobacterium</taxon>
    </lineage>
</organism>
<evidence type="ECO:0000259" key="1">
    <source>
        <dbReference type="Pfam" id="PF13372"/>
    </source>
</evidence>
<accession>A0ABU6L2L2</accession>
<name>A0ABU6L2L2_9GAMM</name>
<dbReference type="InterPro" id="IPR053728">
    <property type="entry name" value="Alginate_Permeability_Chnl"/>
</dbReference>
<keyword evidence="3" id="KW-1185">Reference proteome</keyword>
<dbReference type="InterPro" id="IPR025388">
    <property type="entry name" value="Alginate_export_dom"/>
</dbReference>
<proteinExistence type="predicted"/>
<dbReference type="Proteomes" id="UP001306119">
    <property type="component" value="Unassembled WGS sequence"/>
</dbReference>
<sequence length="513" mass="56261">MHLNCNIRILQRFDKKVTSFYLLQDKPVIYNALLYTLFSSIIALSVPVSAEENIESTSNASDPMLLIDSQDLTVRGHFQFGVNAVAERNLFWDLAELVTGNTEYNSDENWLEIYTEPGVSFERRVSPYSSWFGKVSAVGAYTAGTDAFDASNIGSVTLEELYLGYRTTLANDWNIEASFGPRMLKLGTGMLVANGGSDGFERGALKFGPREAWGKAMLVQLMGHGIKTTAFYLAPNEMPSNDTKNLFNGLDVRWDGDGGSYAGLTYIHVIKSVAAYPKAAPGGVGAPTIIPGARAKLNAVNFYGKVASFDGALSNLSLALDVTYEWNDRIDLRAWGGRIKSEYVFTDYSWRPTLGYSYQIFSGDDPDTERIERFDPLYYDGSPSSWATGSKSAMVFINSNLQSHNLSFRITPTMRDTITLRYAHVRAVELRSPLQFGQATRLEFSNGVSSVVSGVTNAHLSDDFFIEYNRAITPNIYLTAGLSMSIPGAGITSAAGGSAPNWKGGFINAVVNY</sequence>
<dbReference type="RefSeq" id="WP_327773835.1">
    <property type="nucleotide sequence ID" value="NZ_JAYXUG010000001.1"/>
</dbReference>